<protein>
    <recommendedName>
        <fullName evidence="4">Cystatin domain-containing protein</fullName>
    </recommendedName>
</protein>
<dbReference type="GeneTree" id="ENSGT00940000172008"/>
<feature type="chain" id="PRO_5034175673" description="Cystatin domain-containing protein" evidence="1">
    <location>
        <begin position="25"/>
        <end position="184"/>
    </location>
</feature>
<dbReference type="AlphaFoldDB" id="A0A8C6HUU2"/>
<evidence type="ECO:0000256" key="1">
    <source>
        <dbReference type="SAM" id="SignalP"/>
    </source>
</evidence>
<keyword evidence="1" id="KW-0732">Signal</keyword>
<proteinExistence type="predicted"/>
<reference evidence="2" key="1">
    <citation type="submission" date="2025-08" db="UniProtKB">
        <authorList>
            <consortium name="Ensembl"/>
        </authorList>
    </citation>
    <scope>IDENTIFICATION</scope>
</reference>
<evidence type="ECO:0000313" key="3">
    <source>
        <dbReference type="Proteomes" id="UP000694415"/>
    </source>
</evidence>
<dbReference type="Proteomes" id="UP000694415">
    <property type="component" value="Unplaced"/>
</dbReference>
<name>A0A8C6HUU2_MUSSI</name>
<keyword evidence="3" id="KW-1185">Reference proteome</keyword>
<accession>A0A8C6HUU2</accession>
<evidence type="ECO:0000313" key="2">
    <source>
        <dbReference type="Ensembl" id="ENSMSIP00000026918.1"/>
    </source>
</evidence>
<evidence type="ECO:0008006" key="4">
    <source>
        <dbReference type="Google" id="ProtNLM"/>
    </source>
</evidence>
<feature type="signal peptide" evidence="1">
    <location>
        <begin position="1"/>
        <end position="24"/>
    </location>
</feature>
<sequence>MCKTIGSPLLQLAIFVLLLNFSHAYKYFTINIFENYKDHLVGNTEEEIFDIFRNVYNFYKNGKYLSNIKSVYFRHAVSTYPRVKNIVDLSINLPIRCDAINPFSFLKQAHRVTRYMKSEEVTCKELLSKLASCPFNEKEYKQVHMHTYRHTHIPIYVSTYINTYIHTDRWISIDTYIKVYMFCR</sequence>
<organism evidence="2 3">
    <name type="scientific">Mus spicilegus</name>
    <name type="common">Mound-building mouse</name>
    <dbReference type="NCBI Taxonomy" id="10103"/>
    <lineage>
        <taxon>Eukaryota</taxon>
        <taxon>Metazoa</taxon>
        <taxon>Chordata</taxon>
        <taxon>Craniata</taxon>
        <taxon>Vertebrata</taxon>
        <taxon>Euteleostomi</taxon>
        <taxon>Mammalia</taxon>
        <taxon>Eutheria</taxon>
        <taxon>Euarchontoglires</taxon>
        <taxon>Glires</taxon>
        <taxon>Rodentia</taxon>
        <taxon>Myomorpha</taxon>
        <taxon>Muroidea</taxon>
        <taxon>Muridae</taxon>
        <taxon>Murinae</taxon>
        <taxon>Mus</taxon>
        <taxon>Mus</taxon>
    </lineage>
</organism>
<reference evidence="2" key="2">
    <citation type="submission" date="2025-09" db="UniProtKB">
        <authorList>
            <consortium name="Ensembl"/>
        </authorList>
    </citation>
    <scope>IDENTIFICATION</scope>
</reference>
<dbReference type="Ensembl" id="ENSMSIT00000033921.1">
    <property type="protein sequence ID" value="ENSMSIP00000026918.1"/>
    <property type="gene ID" value="ENSMSIG00000022697.1"/>
</dbReference>